<sequence>MKFLALVALLLAPSRAFFFHYPSVHGDSYSYKGDGDVPDHPESLFQPDDTFTDVCVAAVATIASKYAQLLTTSGVFVVLRLRYSTLENWDLSSVASLNLPHTIQKLSLVKCKLSAIPDEVRALENLRELNLAENKVEAIDGVFAASAALIKLNASHNAINSYNVPLPQLMTLDLSANALAEFPNAVFASSQLDSFRISGNGFEIVTISTAQYDFFAGLSDFQAGAEDPAIVMRDHGTDKEEAPTPMATVGVVIPHLPIPSNSNTKKYIIAAIIVLMVIGMIAGVVALISLGVVGGIARAVYDYIGRWQKKRYREGIHENTPLFFDQAARASYQKEMDAVDKLFPSNDPVLVTWRIDFDSVTLVKKIAQGAFGEVWVGQYRNARVAVKRLIQDQVSLATSEALLREIKLMAWLEHPKVVQFVGVAWTKLVDMLAVIEYMDGGDLRTLLDKKSPKKLPWQDGGLKLQYARDTIDAVVYLHSLSVVIIHRDLKSRNILLDSKKGAKLGDFGVSATKRQHDMTAGVGTARWLAPEIARGEENYTEAVDVYSFGIILSELDTHQLPFADAKTSTGAPLNDMAILQGVSSGTLQVTLSPTCPPNLEALARSCMNLDPAQRPTAAQPAWSGLWELLVGGCEVSVGMSGVCVEGEFVVSNDVLVGGSVVGASVLGLARNIASGGAGEAAVIGSVDD</sequence>
<dbReference type="Pfam" id="PF13855">
    <property type="entry name" value="LRR_8"/>
    <property type="match status" value="1"/>
</dbReference>
<organism evidence="4 5">
    <name type="scientific">Phytophthora cactorum</name>
    <dbReference type="NCBI Taxonomy" id="29920"/>
    <lineage>
        <taxon>Eukaryota</taxon>
        <taxon>Sar</taxon>
        <taxon>Stramenopiles</taxon>
        <taxon>Oomycota</taxon>
        <taxon>Peronosporomycetes</taxon>
        <taxon>Peronosporales</taxon>
        <taxon>Peronosporaceae</taxon>
        <taxon>Phytophthora</taxon>
    </lineage>
</organism>
<dbReference type="PANTHER" id="PTHR44329">
    <property type="entry name" value="SERINE/THREONINE-PROTEIN KINASE TNNI3K-RELATED"/>
    <property type="match status" value="1"/>
</dbReference>
<dbReference type="SMART" id="SM00220">
    <property type="entry name" value="S_TKc"/>
    <property type="match status" value="1"/>
</dbReference>
<keyword evidence="2" id="KW-0732">Signal</keyword>
<keyword evidence="1" id="KW-0472">Membrane</keyword>
<dbReference type="InterPro" id="IPR008271">
    <property type="entry name" value="Ser/Thr_kinase_AS"/>
</dbReference>
<evidence type="ECO:0000259" key="3">
    <source>
        <dbReference type="PROSITE" id="PS50011"/>
    </source>
</evidence>
<dbReference type="SMART" id="SM00369">
    <property type="entry name" value="LRR_TYP"/>
    <property type="match status" value="2"/>
</dbReference>
<dbReference type="VEuPathDB" id="FungiDB:PC110_g1065"/>
<dbReference type="EMBL" id="JAENGZ010000332">
    <property type="protein sequence ID" value="KAG6961880.1"/>
    <property type="molecule type" value="Genomic_DNA"/>
</dbReference>
<feature type="domain" description="Protein kinase" evidence="3">
    <location>
        <begin position="360"/>
        <end position="629"/>
    </location>
</feature>
<name>A0A8T1UJL1_9STRA</name>
<dbReference type="PROSITE" id="PS00108">
    <property type="entry name" value="PROTEIN_KINASE_ST"/>
    <property type="match status" value="1"/>
</dbReference>
<dbReference type="PROSITE" id="PS50011">
    <property type="entry name" value="PROTEIN_KINASE_DOM"/>
    <property type="match status" value="1"/>
</dbReference>
<dbReference type="InterPro" id="IPR051681">
    <property type="entry name" value="Ser/Thr_Kinases-Pseudokinases"/>
</dbReference>
<dbReference type="Pfam" id="PF00069">
    <property type="entry name" value="Pkinase"/>
    <property type="match status" value="1"/>
</dbReference>
<dbReference type="OrthoDB" id="535945at2759"/>
<keyword evidence="1" id="KW-0812">Transmembrane</keyword>
<proteinExistence type="predicted"/>
<evidence type="ECO:0000313" key="4">
    <source>
        <dbReference type="EMBL" id="KAG6961880.1"/>
    </source>
</evidence>
<reference evidence="4" key="1">
    <citation type="submission" date="2021-01" db="EMBL/GenBank/DDBJ databases">
        <title>Phytophthora aleatoria, a newly-described species from Pinus radiata is distinct from Phytophthora cactorum isolates based on comparative genomics.</title>
        <authorList>
            <person name="Mcdougal R."/>
            <person name="Panda P."/>
            <person name="Williams N."/>
            <person name="Studholme D.J."/>
        </authorList>
    </citation>
    <scope>NUCLEOTIDE SEQUENCE</scope>
    <source>
        <strain evidence="4">NZFS 3830</strain>
    </source>
</reference>
<feature type="chain" id="PRO_5035917011" description="Protein kinase domain-containing protein" evidence="2">
    <location>
        <begin position="17"/>
        <end position="688"/>
    </location>
</feature>
<dbReference type="AlphaFoldDB" id="A0A8T1UJL1"/>
<dbReference type="PANTHER" id="PTHR44329:SF214">
    <property type="entry name" value="PROTEIN KINASE DOMAIN-CONTAINING PROTEIN"/>
    <property type="match status" value="1"/>
</dbReference>
<dbReference type="InterPro" id="IPR003591">
    <property type="entry name" value="Leu-rich_rpt_typical-subtyp"/>
</dbReference>
<accession>A0A8T1UJL1</accession>
<keyword evidence="1" id="KW-1133">Transmembrane helix</keyword>
<dbReference type="Proteomes" id="UP000688947">
    <property type="component" value="Unassembled WGS sequence"/>
</dbReference>
<dbReference type="InterPro" id="IPR000719">
    <property type="entry name" value="Prot_kinase_dom"/>
</dbReference>
<evidence type="ECO:0000256" key="1">
    <source>
        <dbReference type="SAM" id="Phobius"/>
    </source>
</evidence>
<evidence type="ECO:0000256" key="2">
    <source>
        <dbReference type="SAM" id="SignalP"/>
    </source>
</evidence>
<feature type="signal peptide" evidence="2">
    <location>
        <begin position="1"/>
        <end position="16"/>
    </location>
</feature>
<protein>
    <recommendedName>
        <fullName evidence="3">Protein kinase domain-containing protein</fullName>
    </recommendedName>
</protein>
<feature type="transmembrane region" description="Helical" evidence="1">
    <location>
        <begin position="268"/>
        <end position="301"/>
    </location>
</feature>
<dbReference type="GO" id="GO:0004674">
    <property type="term" value="F:protein serine/threonine kinase activity"/>
    <property type="evidence" value="ECO:0007669"/>
    <property type="project" value="TreeGrafter"/>
</dbReference>
<dbReference type="GO" id="GO:0005524">
    <property type="term" value="F:ATP binding"/>
    <property type="evidence" value="ECO:0007669"/>
    <property type="project" value="InterPro"/>
</dbReference>
<evidence type="ECO:0000313" key="5">
    <source>
        <dbReference type="Proteomes" id="UP000688947"/>
    </source>
</evidence>
<comment type="caution">
    <text evidence="4">The sequence shown here is derived from an EMBL/GenBank/DDBJ whole genome shotgun (WGS) entry which is preliminary data.</text>
</comment>
<gene>
    <name evidence="4" type="ORF">JG687_00007476</name>
</gene>
<dbReference type="InterPro" id="IPR001611">
    <property type="entry name" value="Leu-rich_rpt"/>
</dbReference>
<dbReference type="CDD" id="cd13999">
    <property type="entry name" value="STKc_MAP3K-like"/>
    <property type="match status" value="1"/>
</dbReference>